<dbReference type="Gene3D" id="3.40.50.300">
    <property type="entry name" value="P-loop containing nucleotide triphosphate hydrolases"/>
    <property type="match status" value="1"/>
</dbReference>
<keyword evidence="5" id="KW-0067">ATP-binding</keyword>
<comment type="subcellular location">
    <subcellularLocation>
        <location evidence="1">Cytoplasm</location>
    </subcellularLocation>
</comment>
<evidence type="ECO:0000256" key="3">
    <source>
        <dbReference type="ARBA" id="ARBA00022490"/>
    </source>
</evidence>
<protein>
    <recommendedName>
        <fullName evidence="6">PhoH-like protein</fullName>
    </recommendedName>
</protein>
<evidence type="ECO:0000256" key="7">
    <source>
        <dbReference type="SAM" id="MobiDB-lite"/>
    </source>
</evidence>
<evidence type="ECO:0000313" key="9">
    <source>
        <dbReference type="EMBL" id="UTC29873.1"/>
    </source>
</evidence>
<dbReference type="PANTHER" id="PTHR30473:SF1">
    <property type="entry name" value="PHOH-LIKE PROTEIN"/>
    <property type="match status" value="1"/>
</dbReference>
<sequence length="294" mass="32055">MSDDSQSQHTAENPVFEPRSPSPKAAKRQAKRADKTAKSLPPGHLKPLVAKTEKQKRYIQALTNGDSAFAVGGAGTGKTYIAGRKAARALVEGRVEKIILTRVTVSSPRHALGFLPGKLEQKMAPWIQPMIDGIRDEVSPATLEQWTAAGKFEVVAFEHMRGRTFRDSFVILDEAQNATYGDLQLFLTRIGENAQVVVTGDMDQIDIRDSGLERILNLCDQNDVPMHIIEFGEEDVVRSPMAKAWVKAFGADKRLKAANQDAPEGSRQAAADVANLDTLPGFVVNGGRRELVAA</sequence>
<evidence type="ECO:0000259" key="8">
    <source>
        <dbReference type="Pfam" id="PF02562"/>
    </source>
</evidence>
<evidence type="ECO:0000256" key="4">
    <source>
        <dbReference type="ARBA" id="ARBA00022741"/>
    </source>
</evidence>
<keyword evidence="3" id="KW-0963">Cytoplasm</keyword>
<evidence type="ECO:0000256" key="6">
    <source>
        <dbReference type="ARBA" id="ARBA00039970"/>
    </source>
</evidence>
<dbReference type="InterPro" id="IPR027417">
    <property type="entry name" value="P-loop_NTPase"/>
</dbReference>
<accession>A0A9E7N4S5</accession>
<dbReference type="InterPro" id="IPR003714">
    <property type="entry name" value="PhoH"/>
</dbReference>
<gene>
    <name evidence="9" type="ORF">BAJUN_02670</name>
</gene>
<dbReference type="PANTHER" id="PTHR30473">
    <property type="entry name" value="PROTEIN PHOH"/>
    <property type="match status" value="1"/>
</dbReference>
<comment type="similarity">
    <text evidence="2">Belongs to the PhoH family.</text>
</comment>
<feature type="compositionally biased region" description="Polar residues" evidence="7">
    <location>
        <begin position="1"/>
        <end position="11"/>
    </location>
</feature>
<evidence type="ECO:0000313" key="10">
    <source>
        <dbReference type="Proteomes" id="UP001057427"/>
    </source>
</evidence>
<keyword evidence="4" id="KW-0547">Nucleotide-binding</keyword>
<organism evidence="9 10">
    <name type="scientific">Brevundimonas phage vB_BgoS-Bajun</name>
    <dbReference type="NCBI Taxonomy" id="2948594"/>
    <lineage>
        <taxon>Viruses</taxon>
        <taxon>Duplodnaviria</taxon>
        <taxon>Heunggongvirae</taxon>
        <taxon>Uroviricota</taxon>
        <taxon>Caudoviricetes</taxon>
        <taxon>Dolichocephalovirinae</taxon>
    </lineage>
</organism>
<feature type="region of interest" description="Disordered" evidence="7">
    <location>
        <begin position="1"/>
        <end position="50"/>
    </location>
</feature>
<dbReference type="EMBL" id="ON529858">
    <property type="protein sequence ID" value="UTC29873.1"/>
    <property type="molecule type" value="Genomic_DNA"/>
</dbReference>
<proteinExistence type="inferred from homology"/>
<evidence type="ECO:0000256" key="1">
    <source>
        <dbReference type="ARBA" id="ARBA00004496"/>
    </source>
</evidence>
<evidence type="ECO:0000256" key="5">
    <source>
        <dbReference type="ARBA" id="ARBA00022840"/>
    </source>
</evidence>
<dbReference type="Pfam" id="PF02562">
    <property type="entry name" value="PhoH"/>
    <property type="match status" value="1"/>
</dbReference>
<name>A0A9E7N4S5_9CAUD</name>
<feature type="domain" description="PhoH-like protein" evidence="8">
    <location>
        <begin position="49"/>
        <end position="249"/>
    </location>
</feature>
<dbReference type="Proteomes" id="UP001057427">
    <property type="component" value="Segment"/>
</dbReference>
<dbReference type="SUPFAM" id="SSF52540">
    <property type="entry name" value="P-loop containing nucleoside triphosphate hydrolases"/>
    <property type="match status" value="1"/>
</dbReference>
<dbReference type="GO" id="GO:0005524">
    <property type="term" value="F:ATP binding"/>
    <property type="evidence" value="ECO:0007669"/>
    <property type="project" value="UniProtKB-KW"/>
</dbReference>
<dbReference type="InterPro" id="IPR051451">
    <property type="entry name" value="PhoH2-like"/>
</dbReference>
<reference evidence="9" key="1">
    <citation type="submission" date="2022-05" db="EMBL/GenBank/DDBJ databases">
        <authorList>
            <person name="Friedrich I."/>
            <person name="Poehlein A."/>
            <person name="Schneider D."/>
            <person name="Hertel R."/>
            <person name="Daniel R."/>
        </authorList>
    </citation>
    <scope>NUCLEOTIDE SEQUENCE</scope>
</reference>
<evidence type="ECO:0000256" key="2">
    <source>
        <dbReference type="ARBA" id="ARBA00010393"/>
    </source>
</evidence>
<keyword evidence="10" id="KW-1185">Reference proteome</keyword>